<dbReference type="Proteomes" id="UP000053477">
    <property type="component" value="Unassembled WGS sequence"/>
</dbReference>
<reference evidence="2 3" key="1">
    <citation type="submission" date="2015-04" db="EMBL/GenBank/DDBJ databases">
        <title>Complete genome sequence of Schizopora paradoxa KUC8140, a cosmopolitan wood degrader in East Asia.</title>
        <authorList>
            <consortium name="DOE Joint Genome Institute"/>
            <person name="Min B."/>
            <person name="Park H."/>
            <person name="Jang Y."/>
            <person name="Kim J.-J."/>
            <person name="Kim K.H."/>
            <person name="Pangilinan J."/>
            <person name="Lipzen A."/>
            <person name="Riley R."/>
            <person name="Grigoriev I.V."/>
            <person name="Spatafora J.W."/>
            <person name="Choi I.-G."/>
        </authorList>
    </citation>
    <scope>NUCLEOTIDE SEQUENCE [LARGE SCALE GENOMIC DNA]</scope>
    <source>
        <strain evidence="2 3">KUC8140</strain>
    </source>
</reference>
<feature type="transmembrane region" description="Helical" evidence="1">
    <location>
        <begin position="183"/>
        <end position="206"/>
    </location>
</feature>
<keyword evidence="1" id="KW-0472">Membrane</keyword>
<sequence length="223" mass="24868">MSFLFRRHALPLRWLRLPLIIFTLGMSGVCIAVCAQAISGTKNLEMQLATIANADSVQDFRFDMQDVRSTTDVLLAVACMVALTGFVCAALLIWDWVTLLFAPGIQNGPSSQRISTRTLRLQAAVYGFLSIWLFAILIPSTFIVRRRHAKVMDSSNNLTMLPANLMNVDTRYWDYGFLRCLGAAPWFTLIATLPTTLVTICAAHLLPVQREDEAIATKEKSLE</sequence>
<name>A0A0H2R918_9AGAM</name>
<evidence type="ECO:0000313" key="3">
    <source>
        <dbReference type="Proteomes" id="UP000053477"/>
    </source>
</evidence>
<proteinExistence type="predicted"/>
<accession>A0A0H2R918</accession>
<evidence type="ECO:0000313" key="2">
    <source>
        <dbReference type="EMBL" id="KLO05928.1"/>
    </source>
</evidence>
<protein>
    <submittedName>
        <fullName evidence="2">Uncharacterized protein</fullName>
    </submittedName>
</protein>
<dbReference type="InParanoid" id="A0A0H2R918"/>
<feature type="transmembrane region" description="Helical" evidence="1">
    <location>
        <begin position="73"/>
        <end position="102"/>
    </location>
</feature>
<feature type="transmembrane region" description="Helical" evidence="1">
    <location>
        <begin position="123"/>
        <end position="144"/>
    </location>
</feature>
<keyword evidence="3" id="KW-1185">Reference proteome</keyword>
<dbReference type="AlphaFoldDB" id="A0A0H2R918"/>
<gene>
    <name evidence="2" type="ORF">SCHPADRAFT_910683</name>
</gene>
<keyword evidence="1" id="KW-1133">Transmembrane helix</keyword>
<evidence type="ECO:0000256" key="1">
    <source>
        <dbReference type="SAM" id="Phobius"/>
    </source>
</evidence>
<feature type="transmembrane region" description="Helical" evidence="1">
    <location>
        <begin position="14"/>
        <end position="38"/>
    </location>
</feature>
<keyword evidence="1" id="KW-0812">Transmembrane</keyword>
<dbReference type="EMBL" id="KQ086253">
    <property type="protein sequence ID" value="KLO05928.1"/>
    <property type="molecule type" value="Genomic_DNA"/>
</dbReference>
<organism evidence="2 3">
    <name type="scientific">Schizopora paradoxa</name>
    <dbReference type="NCBI Taxonomy" id="27342"/>
    <lineage>
        <taxon>Eukaryota</taxon>
        <taxon>Fungi</taxon>
        <taxon>Dikarya</taxon>
        <taxon>Basidiomycota</taxon>
        <taxon>Agaricomycotina</taxon>
        <taxon>Agaricomycetes</taxon>
        <taxon>Hymenochaetales</taxon>
        <taxon>Schizoporaceae</taxon>
        <taxon>Schizopora</taxon>
    </lineage>
</organism>
<dbReference type="OrthoDB" id="2560085at2759"/>